<keyword evidence="1" id="KW-0812">Transmembrane</keyword>
<keyword evidence="3" id="KW-0540">Nuclease</keyword>
<keyword evidence="3" id="KW-0378">Hydrolase</keyword>
<feature type="domain" description="Endonuclease/exonuclease/phosphatase" evidence="2">
    <location>
        <begin position="121"/>
        <end position="327"/>
    </location>
</feature>
<feature type="transmembrane region" description="Helical" evidence="1">
    <location>
        <begin position="20"/>
        <end position="42"/>
    </location>
</feature>
<dbReference type="RefSeq" id="WP_201683361.1">
    <property type="nucleotide sequence ID" value="NZ_JAEQNA010000002.1"/>
</dbReference>
<reference evidence="3" key="1">
    <citation type="submission" date="2021-01" db="EMBL/GenBank/DDBJ databases">
        <title>Ramlibacter sp. strain AW1 16S ribosomal RNA gene Genome sequencing and assembly.</title>
        <authorList>
            <person name="Kang M."/>
        </authorList>
    </citation>
    <scope>NUCLEOTIDE SEQUENCE</scope>
    <source>
        <strain evidence="3">AW1</strain>
    </source>
</reference>
<evidence type="ECO:0000313" key="3">
    <source>
        <dbReference type="EMBL" id="MBL0420274.1"/>
    </source>
</evidence>
<name>A0A937D190_9BURK</name>
<keyword evidence="1" id="KW-0472">Membrane</keyword>
<evidence type="ECO:0000256" key="1">
    <source>
        <dbReference type="SAM" id="Phobius"/>
    </source>
</evidence>
<protein>
    <submittedName>
        <fullName evidence="3">Endonuclease/exonuclease/phosphatase family protein</fullName>
    </submittedName>
</protein>
<keyword evidence="3" id="KW-0255">Endonuclease</keyword>
<feature type="transmembrane region" description="Helical" evidence="1">
    <location>
        <begin position="74"/>
        <end position="91"/>
    </location>
</feature>
<dbReference type="Gene3D" id="3.60.10.10">
    <property type="entry name" value="Endonuclease/exonuclease/phosphatase"/>
    <property type="match status" value="1"/>
</dbReference>
<dbReference type="AlphaFoldDB" id="A0A937D190"/>
<sequence>MHELGLRKQGPWRRWSGRAVLGLLAVAGLASLVTLAETNVWWVRYLDFVRLQLVIAMLLMLAALAALRPRLGALGMAALLLGLGGLAYHLYRVHPYLPVFARQVPATDACEPPARLRIMVANVQRDNQLAQAFIQLVARVRPDVLVVMETDPWWDEHLVALRSDFSQVVQAIPGRDSFYGMHVFSRYELVSPEFKYLFGADTPMLSSGLRLPDGRLVRLHALHPRPPQAWSQPTTARDGQLMHVALQARGENDPVIVAGDFNAVPWERVVRRAMRVGELLDPRLGRGVLPTYKVGSLLQSWPLDQILFSRRFALLDWGRLPAFGSDHYAVSAQLCLLPQSAAHPEAPALHAGDLDEAKTAIEAAAALDE</sequence>
<dbReference type="SUPFAM" id="SSF56219">
    <property type="entry name" value="DNase I-like"/>
    <property type="match status" value="1"/>
</dbReference>
<evidence type="ECO:0000313" key="4">
    <source>
        <dbReference type="Proteomes" id="UP000613011"/>
    </source>
</evidence>
<dbReference type="Proteomes" id="UP000613011">
    <property type="component" value="Unassembled WGS sequence"/>
</dbReference>
<dbReference type="GO" id="GO:0004519">
    <property type="term" value="F:endonuclease activity"/>
    <property type="evidence" value="ECO:0007669"/>
    <property type="project" value="UniProtKB-KW"/>
</dbReference>
<dbReference type="InterPro" id="IPR036691">
    <property type="entry name" value="Endo/exonu/phosph_ase_sf"/>
</dbReference>
<dbReference type="EMBL" id="JAEQNA010000002">
    <property type="protein sequence ID" value="MBL0420274.1"/>
    <property type="molecule type" value="Genomic_DNA"/>
</dbReference>
<keyword evidence="1" id="KW-1133">Transmembrane helix</keyword>
<dbReference type="Pfam" id="PF03372">
    <property type="entry name" value="Exo_endo_phos"/>
    <property type="match status" value="1"/>
</dbReference>
<evidence type="ECO:0000259" key="2">
    <source>
        <dbReference type="Pfam" id="PF03372"/>
    </source>
</evidence>
<gene>
    <name evidence="3" type="ORF">JI739_07955</name>
</gene>
<comment type="caution">
    <text evidence="3">The sequence shown here is derived from an EMBL/GenBank/DDBJ whole genome shotgun (WGS) entry which is preliminary data.</text>
</comment>
<keyword evidence="4" id="KW-1185">Reference proteome</keyword>
<accession>A0A937D190</accession>
<proteinExistence type="predicted"/>
<organism evidence="3 4">
    <name type="scientific">Ramlibacter aurantiacus</name>
    <dbReference type="NCBI Taxonomy" id="2801330"/>
    <lineage>
        <taxon>Bacteria</taxon>
        <taxon>Pseudomonadati</taxon>
        <taxon>Pseudomonadota</taxon>
        <taxon>Betaproteobacteria</taxon>
        <taxon>Burkholderiales</taxon>
        <taxon>Comamonadaceae</taxon>
        <taxon>Ramlibacter</taxon>
    </lineage>
</organism>
<dbReference type="InterPro" id="IPR005135">
    <property type="entry name" value="Endo/exonuclease/phosphatase"/>
</dbReference>
<feature type="transmembrane region" description="Helical" evidence="1">
    <location>
        <begin position="48"/>
        <end position="67"/>
    </location>
</feature>